<keyword evidence="2" id="KW-1185">Reference proteome</keyword>
<accession>A0AA88XE37</accession>
<protein>
    <submittedName>
        <fullName evidence="1">Uncharacterized protein</fullName>
    </submittedName>
</protein>
<reference evidence="1" key="1">
    <citation type="submission" date="2022-12" db="EMBL/GenBank/DDBJ databases">
        <title>Draft genome assemblies for two species of Escallonia (Escalloniales).</title>
        <authorList>
            <person name="Chanderbali A."/>
            <person name="Dervinis C."/>
            <person name="Anghel I."/>
            <person name="Soltis D."/>
            <person name="Soltis P."/>
            <person name="Zapata F."/>
        </authorList>
    </citation>
    <scope>NUCLEOTIDE SEQUENCE</scope>
    <source>
        <strain evidence="1">UCBG64.0493</strain>
        <tissue evidence="1">Leaf</tissue>
    </source>
</reference>
<dbReference type="AlphaFoldDB" id="A0AA88XE37"/>
<dbReference type="Proteomes" id="UP001188597">
    <property type="component" value="Unassembled WGS sequence"/>
</dbReference>
<dbReference type="PANTHER" id="PTHR33735">
    <property type="entry name" value="EXPRESSED PROTEIN"/>
    <property type="match status" value="1"/>
</dbReference>
<evidence type="ECO:0000313" key="2">
    <source>
        <dbReference type="Proteomes" id="UP001188597"/>
    </source>
</evidence>
<proteinExistence type="predicted"/>
<name>A0AA88XE37_9ASTE</name>
<dbReference type="PANTHER" id="PTHR33735:SF14">
    <property type="entry name" value="PHAGE CAPSID SCAFFOLDING PROTEIN (GPO) SERINE PEPTIDASE"/>
    <property type="match status" value="1"/>
</dbReference>
<gene>
    <name evidence="1" type="ORF">RJ639_001025</name>
</gene>
<comment type="caution">
    <text evidence="1">The sequence shown here is derived from an EMBL/GenBank/DDBJ whole genome shotgun (WGS) entry which is preliminary data.</text>
</comment>
<evidence type="ECO:0000313" key="1">
    <source>
        <dbReference type="EMBL" id="KAK3042949.1"/>
    </source>
</evidence>
<dbReference type="EMBL" id="JAVXUP010000014">
    <property type="protein sequence ID" value="KAK3042949.1"/>
    <property type="molecule type" value="Genomic_DNA"/>
</dbReference>
<organism evidence="1 2">
    <name type="scientific">Escallonia herrerae</name>
    <dbReference type="NCBI Taxonomy" id="1293975"/>
    <lineage>
        <taxon>Eukaryota</taxon>
        <taxon>Viridiplantae</taxon>
        <taxon>Streptophyta</taxon>
        <taxon>Embryophyta</taxon>
        <taxon>Tracheophyta</taxon>
        <taxon>Spermatophyta</taxon>
        <taxon>Magnoliopsida</taxon>
        <taxon>eudicotyledons</taxon>
        <taxon>Gunneridae</taxon>
        <taxon>Pentapetalae</taxon>
        <taxon>asterids</taxon>
        <taxon>campanulids</taxon>
        <taxon>Escalloniales</taxon>
        <taxon>Escalloniaceae</taxon>
        <taxon>Escallonia</taxon>
    </lineage>
</organism>
<sequence>MSSSSSSLVYGANQTFQSNLKSGLSSSMKPCFAGDYGLLSLRINRMAHTELRTRMKGWILGMLLSMVIPLCRHKLNPFLALKNKVDSVVETAEIVLDVVEKVADEVLEVADGFGDKLPEGGKLKGAVDLVENIAREIAKDAHLAGNLIDKVEEAEKEVESLVEPVILHVSEANKEKAALQD</sequence>